<keyword evidence="1" id="KW-0472">Membrane</keyword>
<dbReference type="PANTHER" id="PTHR48449:SF1">
    <property type="entry name" value="DUF1985 DOMAIN-CONTAINING PROTEIN"/>
    <property type="match status" value="1"/>
</dbReference>
<feature type="transmembrane region" description="Helical" evidence="1">
    <location>
        <begin position="107"/>
        <end position="124"/>
    </location>
</feature>
<dbReference type="InterPro" id="IPR015410">
    <property type="entry name" value="DUF1985"/>
</dbReference>
<protein>
    <recommendedName>
        <fullName evidence="2">DUF1985 domain-containing protein</fullName>
    </recommendedName>
</protein>
<dbReference type="AlphaFoldDB" id="A0A3P6FXU5"/>
<proteinExistence type="predicted"/>
<evidence type="ECO:0000256" key="1">
    <source>
        <dbReference type="SAM" id="Phobius"/>
    </source>
</evidence>
<dbReference type="EMBL" id="LR031880">
    <property type="protein sequence ID" value="VDD63213.1"/>
    <property type="molecule type" value="Genomic_DNA"/>
</dbReference>
<dbReference type="PANTHER" id="PTHR48449">
    <property type="entry name" value="DUF1985 DOMAIN-CONTAINING PROTEIN"/>
    <property type="match status" value="1"/>
</dbReference>
<name>A0A3P6FXU5_BRAOL</name>
<keyword evidence="1" id="KW-0812">Transmembrane</keyword>
<feature type="domain" description="DUF1985" evidence="2">
    <location>
        <begin position="44"/>
        <end position="85"/>
    </location>
</feature>
<evidence type="ECO:0000313" key="3">
    <source>
        <dbReference type="EMBL" id="VDD63213.1"/>
    </source>
</evidence>
<accession>A0A3P6FXU5</accession>
<dbReference type="Pfam" id="PF09331">
    <property type="entry name" value="DUF1985"/>
    <property type="match status" value="2"/>
</dbReference>
<gene>
    <name evidence="3" type="ORF">BOLC6T38666H</name>
</gene>
<evidence type="ECO:0000259" key="2">
    <source>
        <dbReference type="Pfam" id="PF09331"/>
    </source>
</evidence>
<feature type="domain" description="DUF1985" evidence="2">
    <location>
        <begin position="95"/>
        <end position="157"/>
    </location>
</feature>
<organism evidence="3">
    <name type="scientific">Brassica oleracea</name>
    <name type="common">Wild cabbage</name>
    <dbReference type="NCBI Taxonomy" id="3712"/>
    <lineage>
        <taxon>Eukaryota</taxon>
        <taxon>Viridiplantae</taxon>
        <taxon>Streptophyta</taxon>
        <taxon>Embryophyta</taxon>
        <taxon>Tracheophyta</taxon>
        <taxon>Spermatophyta</taxon>
        <taxon>Magnoliopsida</taxon>
        <taxon>eudicotyledons</taxon>
        <taxon>Gunneridae</taxon>
        <taxon>Pentapetalae</taxon>
        <taxon>rosids</taxon>
        <taxon>malvids</taxon>
        <taxon>Brassicales</taxon>
        <taxon>Brassicaceae</taxon>
        <taxon>Brassiceae</taxon>
        <taxon>Brassica</taxon>
    </lineage>
</organism>
<sequence length="269" mass="31208">MASSSGARKYPKRLYDVDKTPIQSRSMNHKLKYIWSASCVHHFLANQLAIDSIHEMWSLIDCMPLRFSLYEFGEITGLNCDPLDKNEIWDPQAFFPICRNWSREKRVMIGLLCLLCVGIFGISSNSRIPLHCAKRVMDPAAFQRYPWGRVGFTSFLESIKVLTYDRKKSYTFHGCVHALLIWVFESVPGLGEKFGNRREGAGVPLLSLRGSRPRINFSDFCAQEKRTYQKVRVRHMVEKPIEDRYPKWEDNKVHTELDNMIQDILSIGK</sequence>
<reference evidence="3" key="1">
    <citation type="submission" date="2018-11" db="EMBL/GenBank/DDBJ databases">
        <authorList>
            <consortium name="Genoscope - CEA"/>
            <person name="William W."/>
        </authorList>
    </citation>
    <scope>NUCLEOTIDE SEQUENCE</scope>
</reference>
<keyword evidence="1" id="KW-1133">Transmembrane helix</keyword>